<dbReference type="AlphaFoldDB" id="A0A8T0PIZ9"/>
<sequence>MEIKTITQTKERGETSSAQSTSKDYRPTVAAAQIKKNYHCISLLFVMSAVVRK</sequence>
<evidence type="ECO:0000256" key="1">
    <source>
        <dbReference type="SAM" id="MobiDB-lite"/>
    </source>
</evidence>
<accession>A0A8T0PIZ9</accession>
<reference evidence="2" key="1">
    <citation type="submission" date="2020-05" db="EMBL/GenBank/DDBJ databases">
        <title>WGS assembly of Panicum virgatum.</title>
        <authorList>
            <person name="Lovell J.T."/>
            <person name="Jenkins J."/>
            <person name="Shu S."/>
            <person name="Juenger T.E."/>
            <person name="Schmutz J."/>
        </authorList>
    </citation>
    <scope>NUCLEOTIDE SEQUENCE</scope>
    <source>
        <strain evidence="2">AP13</strain>
    </source>
</reference>
<feature type="region of interest" description="Disordered" evidence="1">
    <location>
        <begin position="1"/>
        <end position="26"/>
    </location>
</feature>
<evidence type="ECO:0000313" key="2">
    <source>
        <dbReference type="EMBL" id="KAG2561570.1"/>
    </source>
</evidence>
<gene>
    <name evidence="2" type="ORF">PVAP13_8KG164402</name>
</gene>
<protein>
    <submittedName>
        <fullName evidence="2">Uncharacterized protein</fullName>
    </submittedName>
</protein>
<feature type="compositionally biased region" description="Basic and acidic residues" evidence="1">
    <location>
        <begin position="1"/>
        <end position="14"/>
    </location>
</feature>
<organism evidence="2 3">
    <name type="scientific">Panicum virgatum</name>
    <name type="common">Blackwell switchgrass</name>
    <dbReference type="NCBI Taxonomy" id="38727"/>
    <lineage>
        <taxon>Eukaryota</taxon>
        <taxon>Viridiplantae</taxon>
        <taxon>Streptophyta</taxon>
        <taxon>Embryophyta</taxon>
        <taxon>Tracheophyta</taxon>
        <taxon>Spermatophyta</taxon>
        <taxon>Magnoliopsida</taxon>
        <taxon>Liliopsida</taxon>
        <taxon>Poales</taxon>
        <taxon>Poaceae</taxon>
        <taxon>PACMAD clade</taxon>
        <taxon>Panicoideae</taxon>
        <taxon>Panicodae</taxon>
        <taxon>Paniceae</taxon>
        <taxon>Panicinae</taxon>
        <taxon>Panicum</taxon>
        <taxon>Panicum sect. Hiantes</taxon>
    </lineage>
</organism>
<keyword evidence="3" id="KW-1185">Reference proteome</keyword>
<dbReference type="Proteomes" id="UP000823388">
    <property type="component" value="Chromosome 8K"/>
</dbReference>
<proteinExistence type="predicted"/>
<dbReference type="EMBL" id="CM029051">
    <property type="protein sequence ID" value="KAG2561570.1"/>
    <property type="molecule type" value="Genomic_DNA"/>
</dbReference>
<evidence type="ECO:0000313" key="3">
    <source>
        <dbReference type="Proteomes" id="UP000823388"/>
    </source>
</evidence>
<comment type="caution">
    <text evidence="2">The sequence shown here is derived from an EMBL/GenBank/DDBJ whole genome shotgun (WGS) entry which is preliminary data.</text>
</comment>
<name>A0A8T0PIZ9_PANVG</name>